<keyword evidence="3" id="KW-1185">Reference proteome</keyword>
<gene>
    <name evidence="2" type="ORF">VFH_IV167400</name>
</gene>
<evidence type="ECO:0000313" key="2">
    <source>
        <dbReference type="EMBL" id="CAI8610140.1"/>
    </source>
</evidence>
<feature type="region of interest" description="Disordered" evidence="1">
    <location>
        <begin position="296"/>
        <end position="374"/>
    </location>
</feature>
<evidence type="ECO:0000256" key="1">
    <source>
        <dbReference type="SAM" id="MobiDB-lite"/>
    </source>
</evidence>
<feature type="compositionally biased region" description="Basic and acidic residues" evidence="1">
    <location>
        <begin position="346"/>
        <end position="362"/>
    </location>
</feature>
<name>A0AAV1AMB7_VICFA</name>
<reference evidence="2 3" key="1">
    <citation type="submission" date="2023-01" db="EMBL/GenBank/DDBJ databases">
        <authorList>
            <person name="Kreplak J."/>
        </authorList>
    </citation>
    <scope>NUCLEOTIDE SEQUENCE [LARGE SCALE GENOMIC DNA]</scope>
</reference>
<evidence type="ECO:0000313" key="3">
    <source>
        <dbReference type="Proteomes" id="UP001157006"/>
    </source>
</evidence>
<feature type="compositionally biased region" description="Polar residues" evidence="1">
    <location>
        <begin position="308"/>
        <end position="325"/>
    </location>
</feature>
<sequence length="385" mass="41990">MEAEGDKTLNVHQPLPPLSTKQELESITYNIFLETQSLKVNNNNPITSSSSSSSSSQNPFLVESDATSNNITNNMDNDSSNTNDADGSKTTPSPTFELSNNEHNATSIDTSNNENPNLEVASHVSRESSDVSSITNHEHCNDIAGGDHSASISSGQTLEHGMNKGPEIQNPQVQVMERPNESNATSPYVFPSHVFSRNNTNGPVEWSTASNESLFSIYMGNMSFSSELACFKSCEMDKPGDAITCDQPSASPNNQPLTPVNKFNDISQRTAELHEEGMKVTEAKAAETMREVIMESSRTTEIKEGKKSSPQIPSDGSTKSYAFQTSKDRDRNVSSKGAGEKQTPQKKSEQNEKTKEVDEEPKPNTNAAPTPNKWLSCFSCCTFCH</sequence>
<feature type="compositionally biased region" description="Polar residues" evidence="1">
    <location>
        <begin position="36"/>
        <end position="47"/>
    </location>
</feature>
<dbReference type="EMBL" id="OX451739">
    <property type="protein sequence ID" value="CAI8610140.1"/>
    <property type="molecule type" value="Genomic_DNA"/>
</dbReference>
<dbReference type="PANTHER" id="PTHR33673">
    <property type="entry name" value="SUPPRESSOR SRP40-LIKE PROTEIN"/>
    <property type="match status" value="1"/>
</dbReference>
<accession>A0AAV1AMB7</accession>
<feature type="compositionally biased region" description="Polar residues" evidence="1">
    <location>
        <begin position="88"/>
        <end position="116"/>
    </location>
</feature>
<dbReference type="PANTHER" id="PTHR33673:SF35">
    <property type="match status" value="1"/>
</dbReference>
<feature type="compositionally biased region" description="Low complexity" evidence="1">
    <location>
        <begin position="363"/>
        <end position="373"/>
    </location>
</feature>
<dbReference type="AlphaFoldDB" id="A0AAV1AMB7"/>
<feature type="region of interest" description="Disordered" evidence="1">
    <location>
        <begin position="1"/>
        <end position="22"/>
    </location>
</feature>
<feature type="compositionally biased region" description="Basic and acidic residues" evidence="1">
    <location>
        <begin position="296"/>
        <end position="307"/>
    </location>
</feature>
<proteinExistence type="predicted"/>
<feature type="compositionally biased region" description="Low complexity" evidence="1">
    <location>
        <begin position="67"/>
        <end position="84"/>
    </location>
</feature>
<organism evidence="2 3">
    <name type="scientific">Vicia faba</name>
    <name type="common">Broad bean</name>
    <name type="synonym">Faba vulgaris</name>
    <dbReference type="NCBI Taxonomy" id="3906"/>
    <lineage>
        <taxon>Eukaryota</taxon>
        <taxon>Viridiplantae</taxon>
        <taxon>Streptophyta</taxon>
        <taxon>Embryophyta</taxon>
        <taxon>Tracheophyta</taxon>
        <taxon>Spermatophyta</taxon>
        <taxon>Magnoliopsida</taxon>
        <taxon>eudicotyledons</taxon>
        <taxon>Gunneridae</taxon>
        <taxon>Pentapetalae</taxon>
        <taxon>rosids</taxon>
        <taxon>fabids</taxon>
        <taxon>Fabales</taxon>
        <taxon>Fabaceae</taxon>
        <taxon>Papilionoideae</taxon>
        <taxon>50 kb inversion clade</taxon>
        <taxon>NPAAA clade</taxon>
        <taxon>Hologalegina</taxon>
        <taxon>IRL clade</taxon>
        <taxon>Fabeae</taxon>
        <taxon>Vicia</taxon>
    </lineage>
</organism>
<dbReference type="Proteomes" id="UP001157006">
    <property type="component" value="Chromosome 4"/>
</dbReference>
<feature type="region of interest" description="Disordered" evidence="1">
    <location>
        <begin position="36"/>
        <end position="167"/>
    </location>
</feature>
<protein>
    <submittedName>
        <fullName evidence="2">Uncharacterized protein</fullName>
    </submittedName>
</protein>